<name>A0AAE1P8X7_9EUCA</name>
<reference evidence="1" key="1">
    <citation type="submission" date="2023-11" db="EMBL/GenBank/DDBJ databases">
        <title>Genome assemblies of two species of porcelain crab, Petrolisthes cinctipes and Petrolisthes manimaculis (Anomura: Porcellanidae).</title>
        <authorList>
            <person name="Angst P."/>
        </authorList>
    </citation>
    <scope>NUCLEOTIDE SEQUENCE</scope>
    <source>
        <strain evidence="1">PB745_02</strain>
        <tissue evidence="1">Gill</tissue>
    </source>
</reference>
<protein>
    <submittedName>
        <fullName evidence="1">Uncharacterized protein</fullName>
    </submittedName>
</protein>
<dbReference type="AlphaFoldDB" id="A0AAE1P8X7"/>
<evidence type="ECO:0000313" key="2">
    <source>
        <dbReference type="Proteomes" id="UP001292094"/>
    </source>
</evidence>
<dbReference type="EMBL" id="JAWZYT010002634">
    <property type="protein sequence ID" value="KAK4302997.1"/>
    <property type="molecule type" value="Genomic_DNA"/>
</dbReference>
<gene>
    <name evidence="1" type="ORF">Pmani_024953</name>
</gene>
<accession>A0AAE1P8X7</accession>
<keyword evidence="2" id="KW-1185">Reference proteome</keyword>
<comment type="caution">
    <text evidence="1">The sequence shown here is derived from an EMBL/GenBank/DDBJ whole genome shotgun (WGS) entry which is preliminary data.</text>
</comment>
<sequence>MSIYYQRLSTHAPLIPPPMPHPHPLPCPTHTPYLRSEVREMGVTREVCKSLWLVEREVCCRYRVGASSTKHFTFQSVKSYHVISCLNTSFGASCCL</sequence>
<proteinExistence type="predicted"/>
<organism evidence="1 2">
    <name type="scientific">Petrolisthes manimaculis</name>
    <dbReference type="NCBI Taxonomy" id="1843537"/>
    <lineage>
        <taxon>Eukaryota</taxon>
        <taxon>Metazoa</taxon>
        <taxon>Ecdysozoa</taxon>
        <taxon>Arthropoda</taxon>
        <taxon>Crustacea</taxon>
        <taxon>Multicrustacea</taxon>
        <taxon>Malacostraca</taxon>
        <taxon>Eumalacostraca</taxon>
        <taxon>Eucarida</taxon>
        <taxon>Decapoda</taxon>
        <taxon>Pleocyemata</taxon>
        <taxon>Anomura</taxon>
        <taxon>Galatheoidea</taxon>
        <taxon>Porcellanidae</taxon>
        <taxon>Petrolisthes</taxon>
    </lineage>
</organism>
<evidence type="ECO:0000313" key="1">
    <source>
        <dbReference type="EMBL" id="KAK4302997.1"/>
    </source>
</evidence>
<dbReference type="Proteomes" id="UP001292094">
    <property type="component" value="Unassembled WGS sequence"/>
</dbReference>